<dbReference type="Gene3D" id="1.10.10.60">
    <property type="entry name" value="Homeodomain-like"/>
    <property type="match status" value="2"/>
</dbReference>
<dbReference type="PROSITE" id="PS01124">
    <property type="entry name" value="HTH_ARAC_FAMILY_2"/>
    <property type="match status" value="1"/>
</dbReference>
<accession>A0A250DL30</accession>
<name>A0A250DL30_9BURK</name>
<dbReference type="InterPro" id="IPR018060">
    <property type="entry name" value="HTH_AraC"/>
</dbReference>
<dbReference type="GO" id="GO:0043565">
    <property type="term" value="F:sequence-specific DNA binding"/>
    <property type="evidence" value="ECO:0007669"/>
    <property type="project" value="InterPro"/>
</dbReference>
<sequence length="305" mass="32825">MRVTTELQTDAIRVSTYRCDAGVGAAPFTEMHETHSVSYVRKGSFGCRALGRDYELVAGAVLVGAPGDDYVCTHEHFACGDECLSFHFSPGFVDLIGADRRSWHASALPPLPELMVLGELAQVAVEGGSDVGLDELGMGFASRFLDVVKGRGKPAAPPPSATPRDRRRAVEAATWIEAHAAGEIGLEDAAAQAGLSAFHFLRLFSQVLGVTPHQYLVRSRLRRAARLLADSDLAVTDVALEAGFADLSNFVRTFHRAAGVSPRGFRLAAKGDRKIFQDRLAALLHDDRLIHPSSRKSSPCTTTSD</sequence>
<dbReference type="InterPro" id="IPR009057">
    <property type="entry name" value="Homeodomain-like_sf"/>
</dbReference>
<dbReference type="GO" id="GO:0003700">
    <property type="term" value="F:DNA-binding transcription factor activity"/>
    <property type="evidence" value="ECO:0007669"/>
    <property type="project" value="InterPro"/>
</dbReference>
<protein>
    <submittedName>
        <fullName evidence="5">AraC family transcriptional regulator</fullName>
    </submittedName>
</protein>
<dbReference type="SMART" id="SM00342">
    <property type="entry name" value="HTH_ARAC"/>
    <property type="match status" value="1"/>
</dbReference>
<keyword evidence="2" id="KW-0238">DNA-binding</keyword>
<dbReference type="InterPro" id="IPR050204">
    <property type="entry name" value="AraC_XylS_family_regulators"/>
</dbReference>
<dbReference type="AlphaFoldDB" id="A0A250DL30"/>
<evidence type="ECO:0000259" key="4">
    <source>
        <dbReference type="PROSITE" id="PS01124"/>
    </source>
</evidence>
<feature type="domain" description="HTH araC/xylS-type" evidence="4">
    <location>
        <begin position="170"/>
        <end position="268"/>
    </location>
</feature>
<dbReference type="PRINTS" id="PR00032">
    <property type="entry name" value="HTHARAC"/>
</dbReference>
<dbReference type="EMBL" id="CP023284">
    <property type="protein sequence ID" value="ATA55075.1"/>
    <property type="molecule type" value="Genomic_DNA"/>
</dbReference>
<proteinExistence type="predicted"/>
<gene>
    <name evidence="5" type="ORF">CKY39_19050</name>
</gene>
<dbReference type="RefSeq" id="WP_095745520.1">
    <property type="nucleotide sequence ID" value="NZ_CP023284.1"/>
</dbReference>
<dbReference type="PANTHER" id="PTHR46796">
    <property type="entry name" value="HTH-TYPE TRANSCRIPTIONAL ACTIVATOR RHAS-RELATED"/>
    <property type="match status" value="1"/>
</dbReference>
<dbReference type="InterPro" id="IPR020449">
    <property type="entry name" value="Tscrpt_reg_AraC-type_HTH"/>
</dbReference>
<reference evidence="5 6" key="1">
    <citation type="submission" date="2017-09" db="EMBL/GenBank/DDBJ databases">
        <title>The diverse metabolic capabilities of V. boronicumulans make it an excellent choice for continued studies on novel biodegradation.</title>
        <authorList>
            <person name="Sun S."/>
        </authorList>
    </citation>
    <scope>NUCLEOTIDE SEQUENCE [LARGE SCALE GENOMIC DNA]</scope>
    <source>
        <strain evidence="5 6">J1</strain>
    </source>
</reference>
<evidence type="ECO:0000256" key="2">
    <source>
        <dbReference type="ARBA" id="ARBA00023125"/>
    </source>
</evidence>
<organism evidence="5 6">
    <name type="scientific">Variovorax boronicumulans</name>
    <dbReference type="NCBI Taxonomy" id="436515"/>
    <lineage>
        <taxon>Bacteria</taxon>
        <taxon>Pseudomonadati</taxon>
        <taxon>Pseudomonadota</taxon>
        <taxon>Betaproteobacteria</taxon>
        <taxon>Burkholderiales</taxon>
        <taxon>Comamonadaceae</taxon>
        <taxon>Variovorax</taxon>
    </lineage>
</organism>
<dbReference type="SUPFAM" id="SSF46689">
    <property type="entry name" value="Homeodomain-like"/>
    <property type="match status" value="2"/>
</dbReference>
<evidence type="ECO:0000313" key="5">
    <source>
        <dbReference type="EMBL" id="ATA55075.1"/>
    </source>
</evidence>
<dbReference type="KEGG" id="vbo:CKY39_19050"/>
<keyword evidence="3" id="KW-0804">Transcription</keyword>
<dbReference type="Proteomes" id="UP000217154">
    <property type="component" value="Chromosome"/>
</dbReference>
<dbReference type="PANTHER" id="PTHR46796:SF14">
    <property type="entry name" value="TRANSCRIPTIONAL REGULATORY PROTEIN"/>
    <property type="match status" value="1"/>
</dbReference>
<dbReference type="Pfam" id="PF12833">
    <property type="entry name" value="HTH_18"/>
    <property type="match status" value="1"/>
</dbReference>
<evidence type="ECO:0000256" key="1">
    <source>
        <dbReference type="ARBA" id="ARBA00023015"/>
    </source>
</evidence>
<keyword evidence="1" id="KW-0805">Transcription regulation</keyword>
<evidence type="ECO:0000313" key="6">
    <source>
        <dbReference type="Proteomes" id="UP000217154"/>
    </source>
</evidence>
<evidence type="ECO:0000256" key="3">
    <source>
        <dbReference type="ARBA" id="ARBA00023163"/>
    </source>
</evidence>